<dbReference type="GO" id="GO:0005886">
    <property type="term" value="C:plasma membrane"/>
    <property type="evidence" value="ECO:0007669"/>
    <property type="project" value="UniProtKB-SubCell"/>
</dbReference>
<accession>A0A1C4X4G2</accession>
<keyword evidence="4 7" id="KW-0812">Transmembrane</keyword>
<evidence type="ECO:0000256" key="6">
    <source>
        <dbReference type="ARBA" id="ARBA00023136"/>
    </source>
</evidence>
<keyword evidence="2 7" id="KW-0813">Transport</keyword>
<sequence length="262" mass="28603">MRRVRSLPWWVPGCLSVALVLALFETLSRTGILPSRYFPPMSSTLARLVTEGGDTSFWVEVGHTMQGWVIGIGLAFAVAVPLGIAIGSAWWIFRALRPIIEFLRPVPSVALIPLAVLIYGSGLETKVFLVTYAAVWPLLLQLLYGVRSIDPIALDTARSFRVSRWNRLTRIVLPSIVPYLATGLRISSSVALVLAVTAELVVGAPGIGRTITAAQAGGNVELMYALIIATGLLGWGLNIVFRQAERRLLHWHPSQRMLAASR</sequence>
<dbReference type="InterPro" id="IPR000515">
    <property type="entry name" value="MetI-like"/>
</dbReference>
<keyword evidence="5 7" id="KW-1133">Transmembrane helix</keyword>
<feature type="domain" description="ABC transmembrane type-1" evidence="8">
    <location>
        <begin position="61"/>
        <end position="245"/>
    </location>
</feature>
<dbReference type="Gene3D" id="1.10.3720.10">
    <property type="entry name" value="MetI-like"/>
    <property type="match status" value="1"/>
</dbReference>
<dbReference type="InterPro" id="IPR035906">
    <property type="entry name" value="MetI-like_sf"/>
</dbReference>
<dbReference type="CDD" id="cd06261">
    <property type="entry name" value="TM_PBP2"/>
    <property type="match status" value="1"/>
</dbReference>
<feature type="transmembrane region" description="Helical" evidence="7">
    <location>
        <begin position="68"/>
        <end position="93"/>
    </location>
</feature>
<protein>
    <submittedName>
        <fullName evidence="9">ABC-type nitrate/sulfonate/bicarbonate transport system, permease component</fullName>
    </submittedName>
</protein>
<dbReference type="PROSITE" id="PS50928">
    <property type="entry name" value="ABC_TM1"/>
    <property type="match status" value="1"/>
</dbReference>
<evidence type="ECO:0000256" key="5">
    <source>
        <dbReference type="ARBA" id="ARBA00022989"/>
    </source>
</evidence>
<keyword evidence="3" id="KW-1003">Cell membrane</keyword>
<gene>
    <name evidence="9" type="ORF">GA0070607_4657</name>
</gene>
<evidence type="ECO:0000259" key="8">
    <source>
        <dbReference type="PROSITE" id="PS50928"/>
    </source>
</evidence>
<dbReference type="GO" id="GO:0055085">
    <property type="term" value="P:transmembrane transport"/>
    <property type="evidence" value="ECO:0007669"/>
    <property type="project" value="InterPro"/>
</dbReference>
<evidence type="ECO:0000313" key="10">
    <source>
        <dbReference type="Proteomes" id="UP000198243"/>
    </source>
</evidence>
<evidence type="ECO:0000256" key="3">
    <source>
        <dbReference type="ARBA" id="ARBA00022475"/>
    </source>
</evidence>
<feature type="transmembrane region" description="Helical" evidence="7">
    <location>
        <begin position="222"/>
        <end position="241"/>
    </location>
</feature>
<feature type="transmembrane region" description="Helical" evidence="7">
    <location>
        <begin position="102"/>
        <end position="121"/>
    </location>
</feature>
<dbReference type="SUPFAM" id="SSF161098">
    <property type="entry name" value="MetI-like"/>
    <property type="match status" value="1"/>
</dbReference>
<comment type="similarity">
    <text evidence="7">Belongs to the binding-protein-dependent transport system permease family.</text>
</comment>
<evidence type="ECO:0000256" key="4">
    <source>
        <dbReference type="ARBA" id="ARBA00022692"/>
    </source>
</evidence>
<evidence type="ECO:0000256" key="1">
    <source>
        <dbReference type="ARBA" id="ARBA00004651"/>
    </source>
</evidence>
<dbReference type="Pfam" id="PF00528">
    <property type="entry name" value="BPD_transp_1"/>
    <property type="match status" value="1"/>
</dbReference>
<name>A0A1C4X4G2_9ACTN</name>
<dbReference type="AlphaFoldDB" id="A0A1C4X4G2"/>
<feature type="transmembrane region" description="Helical" evidence="7">
    <location>
        <begin position="127"/>
        <end position="146"/>
    </location>
</feature>
<evidence type="ECO:0000256" key="2">
    <source>
        <dbReference type="ARBA" id="ARBA00022448"/>
    </source>
</evidence>
<dbReference type="PANTHER" id="PTHR30151:SF0">
    <property type="entry name" value="ABC TRANSPORTER PERMEASE PROTEIN MJ0413-RELATED"/>
    <property type="match status" value="1"/>
</dbReference>
<dbReference type="OrthoDB" id="5458199at2"/>
<dbReference type="Proteomes" id="UP000198243">
    <property type="component" value="Chromosome I"/>
</dbReference>
<evidence type="ECO:0000256" key="7">
    <source>
        <dbReference type="RuleBase" id="RU363032"/>
    </source>
</evidence>
<proteinExistence type="inferred from homology"/>
<evidence type="ECO:0000313" key="9">
    <source>
        <dbReference type="EMBL" id="SCF03318.1"/>
    </source>
</evidence>
<dbReference type="EMBL" id="LT607412">
    <property type="protein sequence ID" value="SCF03318.1"/>
    <property type="molecule type" value="Genomic_DNA"/>
</dbReference>
<keyword evidence="10" id="KW-1185">Reference proteome</keyword>
<reference evidence="10" key="1">
    <citation type="submission" date="2016-06" db="EMBL/GenBank/DDBJ databases">
        <authorList>
            <person name="Varghese N."/>
            <person name="Submissions Spin"/>
        </authorList>
    </citation>
    <scope>NUCLEOTIDE SEQUENCE [LARGE SCALE GENOMIC DNA]</scope>
    <source>
        <strain evidence="10">DSM 44875</strain>
    </source>
</reference>
<dbReference type="PANTHER" id="PTHR30151">
    <property type="entry name" value="ALKANE SULFONATE ABC TRANSPORTER-RELATED, MEMBRANE SUBUNIT"/>
    <property type="match status" value="1"/>
</dbReference>
<comment type="subcellular location">
    <subcellularLocation>
        <location evidence="1 7">Cell membrane</location>
        <topology evidence="1 7">Multi-pass membrane protein</topology>
    </subcellularLocation>
</comment>
<keyword evidence="6 7" id="KW-0472">Membrane</keyword>
<organism evidence="9 10">
    <name type="scientific">Micromonospora coriariae</name>
    <dbReference type="NCBI Taxonomy" id="285665"/>
    <lineage>
        <taxon>Bacteria</taxon>
        <taxon>Bacillati</taxon>
        <taxon>Actinomycetota</taxon>
        <taxon>Actinomycetes</taxon>
        <taxon>Micromonosporales</taxon>
        <taxon>Micromonosporaceae</taxon>
        <taxon>Micromonospora</taxon>
    </lineage>
</organism>